<dbReference type="Pfam" id="PF04909">
    <property type="entry name" value="Amidohydro_2"/>
    <property type="match status" value="1"/>
</dbReference>
<dbReference type="AlphaFoldDB" id="A0A6L7G9S6"/>
<evidence type="ECO:0000313" key="2">
    <source>
        <dbReference type="EMBL" id="MXN20347.1"/>
    </source>
</evidence>
<sequence length="276" mass="30189">MTVPKPARAITGIDTHAHIFNADQQMAEGRRYTPEYDATLIEWLGHQDRAGISHGVLVQPSFLGTDNGLIAEALSGHRDRLRGIAVVDPEISEAELARLNDQGFVGARLNLVGKTPEDYADAGWQRFFQRLAALDWQVEIQRAFEDFATIAPPIAAAGCTVMIDHFGLPQGGIDPANPAHAAVLEMLRATPRAWVKLSAPYRSGQDTSAAARSLAALREACGGLERFCWGSDWPHTRFEAATGYDAQLARLEALLPDPAERRTVLVENPAPLFRFN</sequence>
<dbReference type="PANTHER" id="PTHR35563">
    <property type="entry name" value="BARREL METAL-DEPENDENT HYDROLASE, PUTATIVE (AFU_ORTHOLOGUE AFUA_1G16240)-RELATED"/>
    <property type="match status" value="1"/>
</dbReference>
<dbReference type="InterPro" id="IPR052358">
    <property type="entry name" value="Aro_Compnd_Degr_Hydrolases"/>
</dbReference>
<organism evidence="2 3">
    <name type="scientific">Pseudooceanicola albus</name>
    <dbReference type="NCBI Taxonomy" id="2692189"/>
    <lineage>
        <taxon>Bacteria</taxon>
        <taxon>Pseudomonadati</taxon>
        <taxon>Pseudomonadota</taxon>
        <taxon>Alphaproteobacteria</taxon>
        <taxon>Rhodobacterales</taxon>
        <taxon>Paracoccaceae</taxon>
        <taxon>Pseudooceanicola</taxon>
    </lineage>
</organism>
<protein>
    <submittedName>
        <fullName evidence="2">Amidohydrolase family protein</fullName>
    </submittedName>
</protein>
<accession>A0A6L7G9S6</accession>
<comment type="caution">
    <text evidence="2">The sequence shown here is derived from an EMBL/GenBank/DDBJ whole genome shotgun (WGS) entry which is preliminary data.</text>
</comment>
<evidence type="ECO:0000259" key="1">
    <source>
        <dbReference type="Pfam" id="PF04909"/>
    </source>
</evidence>
<dbReference type="RefSeq" id="WP_160896472.1">
    <property type="nucleotide sequence ID" value="NZ_WUMU01000026.1"/>
</dbReference>
<dbReference type="InterPro" id="IPR032466">
    <property type="entry name" value="Metal_Hydrolase"/>
</dbReference>
<dbReference type="GO" id="GO:0016787">
    <property type="term" value="F:hydrolase activity"/>
    <property type="evidence" value="ECO:0007669"/>
    <property type="project" value="UniProtKB-KW"/>
</dbReference>
<gene>
    <name evidence="2" type="ORF">GR170_21130</name>
</gene>
<dbReference type="PANTHER" id="PTHR35563:SF2">
    <property type="entry name" value="BARREL METAL-DEPENDENT HYDROLASE, PUTATIVE (AFU_ORTHOLOGUE AFUA_1G16240)-RELATED"/>
    <property type="match status" value="1"/>
</dbReference>
<keyword evidence="3" id="KW-1185">Reference proteome</keyword>
<keyword evidence="2" id="KW-0378">Hydrolase</keyword>
<proteinExistence type="predicted"/>
<dbReference type="Gene3D" id="3.20.20.140">
    <property type="entry name" value="Metal-dependent hydrolases"/>
    <property type="match status" value="1"/>
</dbReference>
<dbReference type="SUPFAM" id="SSF51556">
    <property type="entry name" value="Metallo-dependent hydrolases"/>
    <property type="match status" value="1"/>
</dbReference>
<dbReference type="InterPro" id="IPR006680">
    <property type="entry name" value="Amidohydro-rel"/>
</dbReference>
<feature type="domain" description="Amidohydrolase-related" evidence="1">
    <location>
        <begin position="13"/>
        <end position="275"/>
    </location>
</feature>
<name>A0A6L7G9S6_9RHOB</name>
<reference evidence="2 3" key="1">
    <citation type="submission" date="2019-12" db="EMBL/GenBank/DDBJ databases">
        <authorList>
            <person name="Li M."/>
        </authorList>
    </citation>
    <scope>NUCLEOTIDE SEQUENCE [LARGE SCALE GENOMIC DNA]</scope>
    <source>
        <strain evidence="2 3">GBMRC 2024</strain>
    </source>
</reference>
<dbReference type="Proteomes" id="UP000477911">
    <property type="component" value="Unassembled WGS sequence"/>
</dbReference>
<dbReference type="EMBL" id="WUMU01000026">
    <property type="protein sequence ID" value="MXN20347.1"/>
    <property type="molecule type" value="Genomic_DNA"/>
</dbReference>
<evidence type="ECO:0000313" key="3">
    <source>
        <dbReference type="Proteomes" id="UP000477911"/>
    </source>
</evidence>